<sequence length="78" mass="8815">MNDKPDFRKLYHPASFNAWQYIALVGIVMSLGAQLILSLISHPQPAGFHWLYVCWAGLFVVGTLSNFFSKPPTGHHHH</sequence>
<organism evidence="2 3">
    <name type="scientific">Hymenobacter lutimineralis</name>
    <dbReference type="NCBI Taxonomy" id="2606448"/>
    <lineage>
        <taxon>Bacteria</taxon>
        <taxon>Pseudomonadati</taxon>
        <taxon>Bacteroidota</taxon>
        <taxon>Cytophagia</taxon>
        <taxon>Cytophagales</taxon>
        <taxon>Hymenobacteraceae</taxon>
        <taxon>Hymenobacter</taxon>
    </lineage>
</organism>
<accession>A0A5D6UZE4</accession>
<reference evidence="2 3" key="1">
    <citation type="submission" date="2019-08" db="EMBL/GenBank/DDBJ databases">
        <authorList>
            <person name="Seo M.-J."/>
        </authorList>
    </citation>
    <scope>NUCLEOTIDE SEQUENCE [LARGE SCALE GENOMIC DNA]</scope>
    <source>
        <strain evidence="2 3">KIGAM108</strain>
    </source>
</reference>
<proteinExistence type="predicted"/>
<dbReference type="Proteomes" id="UP000322791">
    <property type="component" value="Unassembled WGS sequence"/>
</dbReference>
<keyword evidence="3" id="KW-1185">Reference proteome</keyword>
<keyword evidence="1" id="KW-0812">Transmembrane</keyword>
<feature type="transmembrane region" description="Helical" evidence="1">
    <location>
        <begin position="47"/>
        <end position="68"/>
    </location>
</feature>
<gene>
    <name evidence="2" type="ORF">FY528_14325</name>
</gene>
<dbReference type="AlphaFoldDB" id="A0A5D6UZE4"/>
<evidence type="ECO:0000256" key="1">
    <source>
        <dbReference type="SAM" id="Phobius"/>
    </source>
</evidence>
<feature type="transmembrane region" description="Helical" evidence="1">
    <location>
        <begin position="21"/>
        <end position="41"/>
    </location>
</feature>
<keyword evidence="1" id="KW-0472">Membrane</keyword>
<evidence type="ECO:0000313" key="2">
    <source>
        <dbReference type="EMBL" id="TYZ07869.1"/>
    </source>
</evidence>
<protein>
    <submittedName>
        <fullName evidence="2">Uncharacterized protein</fullName>
    </submittedName>
</protein>
<comment type="caution">
    <text evidence="2">The sequence shown here is derived from an EMBL/GenBank/DDBJ whole genome shotgun (WGS) entry which is preliminary data.</text>
</comment>
<evidence type="ECO:0000313" key="3">
    <source>
        <dbReference type="Proteomes" id="UP000322791"/>
    </source>
</evidence>
<dbReference type="RefSeq" id="WP_149071718.1">
    <property type="nucleotide sequence ID" value="NZ_VTHL01000015.1"/>
</dbReference>
<dbReference type="EMBL" id="VTHL01000015">
    <property type="protein sequence ID" value="TYZ07869.1"/>
    <property type="molecule type" value="Genomic_DNA"/>
</dbReference>
<name>A0A5D6UZE4_9BACT</name>
<keyword evidence="1" id="KW-1133">Transmembrane helix</keyword>